<feature type="region of interest" description="Disordered" evidence="10">
    <location>
        <begin position="206"/>
        <end position="228"/>
    </location>
</feature>
<evidence type="ECO:0000259" key="11">
    <source>
        <dbReference type="PROSITE" id="PS50884"/>
    </source>
</evidence>
<evidence type="ECO:0000256" key="3">
    <source>
        <dbReference type="ARBA" id="ARBA00022833"/>
    </source>
</evidence>
<keyword evidence="3 9" id="KW-0862">Zinc</keyword>
<organism evidence="12">
    <name type="scientific">Glycine max</name>
    <name type="common">Soybean</name>
    <name type="synonym">Glycine hispida</name>
    <dbReference type="NCBI Taxonomy" id="3847"/>
    <lineage>
        <taxon>Eukaryota</taxon>
        <taxon>Viridiplantae</taxon>
        <taxon>Streptophyta</taxon>
        <taxon>Embryophyta</taxon>
        <taxon>Tracheophyta</taxon>
        <taxon>Spermatophyta</taxon>
        <taxon>Magnoliopsida</taxon>
        <taxon>eudicotyledons</taxon>
        <taxon>Gunneridae</taxon>
        <taxon>Pentapetalae</taxon>
        <taxon>rosids</taxon>
        <taxon>fabids</taxon>
        <taxon>Fabales</taxon>
        <taxon>Fabaceae</taxon>
        <taxon>Papilionoideae</taxon>
        <taxon>50 kb inversion clade</taxon>
        <taxon>NPAAA clade</taxon>
        <taxon>indigoferoid/millettioid clade</taxon>
        <taxon>Phaseoleae</taxon>
        <taxon>Glycine</taxon>
        <taxon>Glycine subgen. Soja</taxon>
    </lineage>
</organism>
<feature type="domain" description="Dof-type" evidence="11">
    <location>
        <begin position="45"/>
        <end position="99"/>
    </location>
</feature>
<proteinExistence type="predicted"/>
<reference evidence="13" key="2">
    <citation type="submission" date="2018-02" db="UniProtKB">
        <authorList>
            <consortium name="EnsemblPlants"/>
        </authorList>
    </citation>
    <scope>IDENTIFICATION</scope>
    <source>
        <strain evidence="13">Williams 82</strain>
    </source>
</reference>
<evidence type="ECO:0000313" key="12">
    <source>
        <dbReference type="EMBL" id="KRH20417.1"/>
    </source>
</evidence>
<dbReference type="InterPro" id="IPR003851">
    <property type="entry name" value="Znf_Dof"/>
</dbReference>
<evidence type="ECO:0000256" key="6">
    <source>
        <dbReference type="ARBA" id="ARBA00023163"/>
    </source>
</evidence>
<comment type="subcellular location">
    <subcellularLocation>
        <location evidence="8 9">Nucleus</location>
    </subcellularLocation>
</comment>
<dbReference type="PROSITE" id="PS50884">
    <property type="entry name" value="ZF_DOF_2"/>
    <property type="match status" value="1"/>
</dbReference>
<dbReference type="Pfam" id="PF02701">
    <property type="entry name" value="Zn_ribbon_Dof"/>
    <property type="match status" value="1"/>
</dbReference>
<evidence type="ECO:0000256" key="1">
    <source>
        <dbReference type="ARBA" id="ARBA00022723"/>
    </source>
</evidence>
<evidence type="ECO:0000256" key="9">
    <source>
        <dbReference type="RuleBase" id="RU369094"/>
    </source>
</evidence>
<dbReference type="Proteomes" id="UP000008827">
    <property type="component" value="Chromosome 13"/>
</dbReference>
<dbReference type="InterPro" id="IPR045174">
    <property type="entry name" value="Dof"/>
</dbReference>
<keyword evidence="4 9" id="KW-0805">Transcription regulation</keyword>
<feature type="compositionally biased region" description="Basic residues" evidence="10">
    <location>
        <begin position="1"/>
        <end position="13"/>
    </location>
</feature>
<evidence type="ECO:0000256" key="4">
    <source>
        <dbReference type="ARBA" id="ARBA00023015"/>
    </source>
</evidence>
<dbReference type="OMA" id="NMANHRA"/>
<feature type="compositionally biased region" description="Polar residues" evidence="10">
    <location>
        <begin position="291"/>
        <end position="305"/>
    </location>
</feature>
<dbReference type="PROSITE" id="PS01361">
    <property type="entry name" value="ZF_DOF_1"/>
    <property type="match status" value="1"/>
</dbReference>
<reference evidence="12 13" key="1">
    <citation type="journal article" date="2010" name="Nature">
        <title>Genome sequence of the palaeopolyploid soybean.</title>
        <authorList>
            <person name="Schmutz J."/>
            <person name="Cannon S.B."/>
            <person name="Schlueter J."/>
            <person name="Ma J."/>
            <person name="Mitros T."/>
            <person name="Nelson W."/>
            <person name="Hyten D.L."/>
            <person name="Song Q."/>
            <person name="Thelen J.J."/>
            <person name="Cheng J."/>
            <person name="Xu D."/>
            <person name="Hellsten U."/>
            <person name="May G.D."/>
            <person name="Yu Y."/>
            <person name="Sakurai T."/>
            <person name="Umezawa T."/>
            <person name="Bhattacharyya M.K."/>
            <person name="Sandhu D."/>
            <person name="Valliyodan B."/>
            <person name="Lindquist E."/>
            <person name="Peto M."/>
            <person name="Grant D."/>
            <person name="Shu S."/>
            <person name="Goodstein D."/>
            <person name="Barry K."/>
            <person name="Futrell-Griggs M."/>
            <person name="Abernathy B."/>
            <person name="Du J."/>
            <person name="Tian Z."/>
            <person name="Zhu L."/>
            <person name="Gill N."/>
            <person name="Joshi T."/>
            <person name="Libault M."/>
            <person name="Sethuraman A."/>
            <person name="Zhang X.-C."/>
            <person name="Shinozaki K."/>
            <person name="Nguyen H.T."/>
            <person name="Wing R.A."/>
            <person name="Cregan P."/>
            <person name="Specht J."/>
            <person name="Grimwood J."/>
            <person name="Rokhsar D."/>
            <person name="Stacey G."/>
            <person name="Shoemaker R.C."/>
            <person name="Jackson S.A."/>
        </authorList>
    </citation>
    <scope>NUCLEOTIDE SEQUENCE [LARGE SCALE GENOMIC DNA]</scope>
    <source>
        <strain evidence="13">cv. Williams 82</strain>
        <tissue evidence="12">Callus</tissue>
    </source>
</reference>
<dbReference type="GO" id="GO:0003700">
    <property type="term" value="F:DNA-binding transcription factor activity"/>
    <property type="evidence" value="ECO:0007669"/>
    <property type="project" value="UniProtKB-UniRule"/>
</dbReference>
<comment type="function">
    <text evidence="9">Transcription factor that binds specifically to a 5'-AA[AG]G-3' consensus core sequence.</text>
</comment>
<evidence type="ECO:0000313" key="13">
    <source>
        <dbReference type="EnsemblPlants" id="KRH20417"/>
    </source>
</evidence>
<keyword evidence="14" id="KW-1185">Reference proteome</keyword>
<feature type="region of interest" description="Disordered" evidence="10">
    <location>
        <begin position="1"/>
        <end position="48"/>
    </location>
</feature>
<keyword evidence="6 9" id="KW-0804">Transcription</keyword>
<feature type="compositionally biased region" description="Low complexity" evidence="10">
    <location>
        <begin position="214"/>
        <end position="228"/>
    </location>
</feature>
<dbReference type="OrthoDB" id="1416639at2759"/>
<keyword evidence="2 8" id="KW-0863">Zinc-finger</keyword>
<keyword evidence="1 9" id="KW-0479">Metal-binding</keyword>
<gene>
    <name evidence="12" type="ORF">GLYMA_13G177600</name>
</gene>
<evidence type="ECO:0000256" key="7">
    <source>
        <dbReference type="ARBA" id="ARBA00023242"/>
    </source>
</evidence>
<name>A0A0R0GQ42_SOYBN</name>
<evidence type="ECO:0000256" key="10">
    <source>
        <dbReference type="SAM" id="MobiDB-lite"/>
    </source>
</evidence>
<dbReference type="ExpressionAtlas" id="A0A0R0GQ42">
    <property type="expression patterns" value="baseline and differential"/>
</dbReference>
<feature type="region of interest" description="Disordered" evidence="10">
    <location>
        <begin position="89"/>
        <end position="139"/>
    </location>
</feature>
<evidence type="ECO:0000256" key="8">
    <source>
        <dbReference type="PROSITE-ProRule" id="PRU00071"/>
    </source>
</evidence>
<keyword evidence="7 8" id="KW-0539">Nucleus</keyword>
<dbReference type="PANTHER" id="PTHR31992">
    <property type="entry name" value="DOF ZINC FINGER PROTEIN DOF1.4-RELATED"/>
    <property type="match status" value="1"/>
</dbReference>
<sequence>MIKKTNTHYTKFRSQRDKDMEQEGEKGREEKRQIQQQQPPPQQHQKCPRCDSMNTKFCYFNNYSLSQPRHFCKACKRYWTLGGTFRNIPVGGGSRKVKRGKTNSPSSSSSSSSSCSNLLSQPQQNLLMRPSPPPLTTNTMVQSTSPYYYNLGVGGNGYLSFHSSLNNNTPSQPSDQYLKVGGGDHVAGSSNISPLVSGFNNAASYSLPPRFHHQQQQQSMHPAQQQQQRLINIPSNMASSSSDVSHSGVRPQSLINNVSTSTDHNVSTSTNHRAITTSDASLWSAATINATSIGGNSDQNNVVKGSSSSSSSLVPNLWVHRPGFGPPQ</sequence>
<feature type="compositionally biased region" description="Basic and acidic residues" evidence="10">
    <location>
        <begin position="14"/>
        <end position="33"/>
    </location>
</feature>
<dbReference type="PaxDb" id="3847-GLYMA13G24611.1"/>
<dbReference type="EMBL" id="CM000846">
    <property type="protein sequence ID" value="KRH20417.1"/>
    <property type="molecule type" value="Genomic_DNA"/>
</dbReference>
<reference evidence="12" key="3">
    <citation type="submission" date="2018-07" db="EMBL/GenBank/DDBJ databases">
        <title>WGS assembly of Glycine max.</title>
        <authorList>
            <person name="Schmutz J."/>
            <person name="Cannon S."/>
            <person name="Schlueter J."/>
            <person name="Ma J."/>
            <person name="Mitros T."/>
            <person name="Nelson W."/>
            <person name="Hyten D."/>
            <person name="Song Q."/>
            <person name="Thelen J."/>
            <person name="Cheng J."/>
            <person name="Xu D."/>
            <person name="Hellsten U."/>
            <person name="May G."/>
            <person name="Yu Y."/>
            <person name="Sakurai T."/>
            <person name="Umezawa T."/>
            <person name="Bhattacharyya M."/>
            <person name="Sandhu D."/>
            <person name="Valliyodan B."/>
            <person name="Lindquist E."/>
            <person name="Peto M."/>
            <person name="Grant D."/>
            <person name="Shu S."/>
            <person name="Goodstein D."/>
            <person name="Barry K."/>
            <person name="Futrell-Griggs M."/>
            <person name="Abernathy B."/>
            <person name="Du J."/>
            <person name="Tian Z."/>
            <person name="Zhu L."/>
            <person name="Gill N."/>
            <person name="Joshi T."/>
            <person name="Libault M."/>
            <person name="Sethuraman A."/>
            <person name="Zhang X."/>
            <person name="Shinozaki K."/>
            <person name="Nguyen H."/>
            <person name="Wing R."/>
            <person name="Cregan P."/>
            <person name="Specht J."/>
            <person name="Grimwood J."/>
            <person name="Rokhsar D."/>
            <person name="Stacey G."/>
            <person name="Shoemaker R."/>
            <person name="Jackson S."/>
        </authorList>
    </citation>
    <scope>NUCLEOTIDE SEQUENCE</scope>
    <source>
        <tissue evidence="12">Callus</tissue>
    </source>
</reference>
<feature type="compositionally biased region" description="Low complexity" evidence="10">
    <location>
        <begin position="103"/>
        <end position="127"/>
    </location>
</feature>
<evidence type="ECO:0000313" key="14">
    <source>
        <dbReference type="Proteomes" id="UP000008827"/>
    </source>
</evidence>
<dbReference type="GO" id="GO:0008270">
    <property type="term" value="F:zinc ion binding"/>
    <property type="evidence" value="ECO:0007669"/>
    <property type="project" value="UniProtKB-KW"/>
</dbReference>
<dbReference type="GO" id="GO:0005634">
    <property type="term" value="C:nucleus"/>
    <property type="evidence" value="ECO:0007669"/>
    <property type="project" value="UniProtKB-SubCell"/>
</dbReference>
<dbReference type="PANTHER" id="PTHR31992:SF344">
    <property type="entry name" value="DOF ZINC FINGER PROTEIN"/>
    <property type="match status" value="1"/>
</dbReference>
<dbReference type="EnsemblPlants" id="KRH20417">
    <property type="protein sequence ID" value="KRH20417"/>
    <property type="gene ID" value="GLYMA_13G177600"/>
</dbReference>
<dbReference type="AlphaFoldDB" id="A0A0R0GQ42"/>
<evidence type="ECO:0000256" key="2">
    <source>
        <dbReference type="ARBA" id="ARBA00022771"/>
    </source>
</evidence>
<dbReference type="Gramene" id="KRH20417">
    <property type="protein sequence ID" value="KRH20417"/>
    <property type="gene ID" value="GLYMA_13G177600"/>
</dbReference>
<evidence type="ECO:0000256" key="5">
    <source>
        <dbReference type="ARBA" id="ARBA00023125"/>
    </source>
</evidence>
<accession>A0A0R0GQ42</accession>
<feature type="region of interest" description="Disordered" evidence="10">
    <location>
        <begin position="291"/>
        <end position="328"/>
    </location>
</feature>
<protein>
    <recommendedName>
        <fullName evidence="9">Dof zinc finger protein</fullName>
    </recommendedName>
</protein>
<dbReference type="InParanoid" id="A0A0R0GQ42"/>
<dbReference type="GO" id="GO:0003677">
    <property type="term" value="F:DNA binding"/>
    <property type="evidence" value="ECO:0007669"/>
    <property type="project" value="UniProtKB-UniRule"/>
</dbReference>
<keyword evidence="5 8" id="KW-0238">DNA-binding</keyword>